<dbReference type="InterPro" id="IPR000600">
    <property type="entry name" value="ROK"/>
</dbReference>
<evidence type="ECO:0000313" key="2">
    <source>
        <dbReference type="EMBL" id="NYI46895.1"/>
    </source>
</evidence>
<dbReference type="PANTHER" id="PTHR18964">
    <property type="entry name" value="ROK (REPRESSOR, ORF, KINASE) FAMILY"/>
    <property type="match status" value="1"/>
</dbReference>
<protein>
    <submittedName>
        <fullName evidence="2">Glucokinase</fullName>
        <ecNumber evidence="2">2.7.1.2</ecNumber>
    </submittedName>
</protein>
<accession>A0A7Y9ZL42</accession>
<reference evidence="2 3" key="1">
    <citation type="submission" date="2020-07" db="EMBL/GenBank/DDBJ databases">
        <title>Sequencing the genomes of 1000 actinobacteria strains.</title>
        <authorList>
            <person name="Klenk H.-P."/>
        </authorList>
    </citation>
    <scope>NUCLEOTIDE SEQUENCE [LARGE SCALE GENOMIC DNA]</scope>
    <source>
        <strain evidence="2 3">DSM 15131</strain>
    </source>
</reference>
<evidence type="ECO:0000313" key="3">
    <source>
        <dbReference type="Proteomes" id="UP000562045"/>
    </source>
</evidence>
<name>A0A7Y9ZL42_9ACTN</name>
<dbReference type="SUPFAM" id="SSF53067">
    <property type="entry name" value="Actin-like ATPase domain"/>
    <property type="match status" value="1"/>
</dbReference>
<comment type="caution">
    <text evidence="2">The sequence shown here is derived from an EMBL/GenBank/DDBJ whole genome shotgun (WGS) entry which is preliminary data.</text>
</comment>
<keyword evidence="2" id="KW-0418">Kinase</keyword>
<dbReference type="GO" id="GO:0004340">
    <property type="term" value="F:glucokinase activity"/>
    <property type="evidence" value="ECO:0007669"/>
    <property type="project" value="UniProtKB-EC"/>
</dbReference>
<dbReference type="Proteomes" id="UP000562045">
    <property type="component" value="Unassembled WGS sequence"/>
</dbReference>
<organism evidence="2 3">
    <name type="scientific">Nocardioides aromaticivorans</name>
    <dbReference type="NCBI Taxonomy" id="200618"/>
    <lineage>
        <taxon>Bacteria</taxon>
        <taxon>Bacillati</taxon>
        <taxon>Actinomycetota</taxon>
        <taxon>Actinomycetes</taxon>
        <taxon>Propionibacteriales</taxon>
        <taxon>Nocardioidaceae</taxon>
        <taxon>Nocardioides</taxon>
    </lineage>
</organism>
<dbReference type="PANTHER" id="PTHR18964:SF173">
    <property type="entry name" value="GLUCOKINASE"/>
    <property type="match status" value="1"/>
</dbReference>
<dbReference type="PROSITE" id="PS01125">
    <property type="entry name" value="ROK"/>
    <property type="match status" value="1"/>
</dbReference>
<proteinExistence type="inferred from homology"/>
<evidence type="ECO:0000256" key="1">
    <source>
        <dbReference type="ARBA" id="ARBA00006479"/>
    </source>
</evidence>
<dbReference type="RefSeq" id="WP_179650801.1">
    <property type="nucleotide sequence ID" value="NZ_JACBZM010000001.1"/>
</dbReference>
<dbReference type="InterPro" id="IPR043129">
    <property type="entry name" value="ATPase_NBD"/>
</dbReference>
<dbReference type="EMBL" id="JACBZM010000001">
    <property type="protein sequence ID" value="NYI46895.1"/>
    <property type="molecule type" value="Genomic_DNA"/>
</dbReference>
<comment type="similarity">
    <text evidence="1">Belongs to the ROK (NagC/XylR) family.</text>
</comment>
<dbReference type="InterPro" id="IPR049874">
    <property type="entry name" value="ROK_cs"/>
</dbReference>
<dbReference type="EC" id="2.7.1.2" evidence="2"/>
<gene>
    <name evidence="2" type="ORF">BJ993_003975</name>
</gene>
<dbReference type="Pfam" id="PF00480">
    <property type="entry name" value="ROK"/>
    <property type="match status" value="1"/>
</dbReference>
<dbReference type="AlphaFoldDB" id="A0A7Y9ZL42"/>
<dbReference type="Gene3D" id="3.30.420.40">
    <property type="match status" value="2"/>
</dbReference>
<sequence>MAPDHWIGVDVGGTKVLAVRIAASGDVEQVATRPMPGRAAPESAVEQAIADAAADVSLARPPVALGISAAGLVDAAGENYLFGAHLPWRDAPVRKRLEELTGLPVVLDNDANCAAWAELTAGAARGFDSAVMVTIGTGIGGALVLGGRLVRGAHGLAGEFGHMQAVPGGLACECGLHGCWEQYCSGRALERVTRVALGRHLDGPEVTAMALAGNEVARQAFASIGLWLGVGTAALVSAFDPQVVVVGGGVSAVGDLLLAPARAGLRESLQGTDHRPVPEIVPASLGPEAGAIGAALLARDGRP</sequence>
<keyword evidence="2" id="KW-0808">Transferase</keyword>